<feature type="compositionally biased region" description="Low complexity" evidence="1">
    <location>
        <begin position="201"/>
        <end position="213"/>
    </location>
</feature>
<comment type="caution">
    <text evidence="2">The sequence shown here is derived from an EMBL/GenBank/DDBJ whole genome shotgun (WGS) entry which is preliminary data.</text>
</comment>
<dbReference type="EMBL" id="BRXU01000008">
    <property type="protein sequence ID" value="GLC53514.1"/>
    <property type="molecule type" value="Genomic_DNA"/>
</dbReference>
<feature type="region of interest" description="Disordered" evidence="1">
    <location>
        <begin position="374"/>
        <end position="398"/>
    </location>
</feature>
<name>A0A9W6BJZ0_9CHLO</name>
<organism evidence="2 3">
    <name type="scientific">Pleodorina starrii</name>
    <dbReference type="NCBI Taxonomy" id="330485"/>
    <lineage>
        <taxon>Eukaryota</taxon>
        <taxon>Viridiplantae</taxon>
        <taxon>Chlorophyta</taxon>
        <taxon>core chlorophytes</taxon>
        <taxon>Chlorophyceae</taxon>
        <taxon>CS clade</taxon>
        <taxon>Chlamydomonadales</taxon>
        <taxon>Volvocaceae</taxon>
        <taxon>Pleodorina</taxon>
    </lineage>
</organism>
<feature type="region of interest" description="Disordered" evidence="1">
    <location>
        <begin position="48"/>
        <end position="84"/>
    </location>
</feature>
<gene>
    <name evidence="2" type="primary">PLEST007011</name>
    <name evidence="2" type="ORF">PLESTB_000757800</name>
</gene>
<protein>
    <submittedName>
        <fullName evidence="2">Uncharacterized protein</fullName>
    </submittedName>
</protein>
<dbReference type="Proteomes" id="UP001165080">
    <property type="component" value="Unassembled WGS sequence"/>
</dbReference>
<keyword evidence="3" id="KW-1185">Reference proteome</keyword>
<feature type="compositionally biased region" description="Polar residues" evidence="1">
    <location>
        <begin position="221"/>
        <end position="251"/>
    </location>
</feature>
<proteinExistence type="predicted"/>
<sequence length="398" mass="41389">MVRIFVGAMMDPKRTASGLPAVAGGLQRRPAQQRSILDSLRFSNDVLLESGPHNNKAPSQGAADSAGLAKGAGRIGRGNDDSGRVTDRAAIGALHFAPLMKSAKIPAGGTALKAFGASPRPGTARPVAFGSSTATAVARPSSLTRHERFSSVASPRPAADTQPAFGSSTATAVARPSSASRHERFRSVASPRLGTKPALGSSTATATARPSSVTRHERFSSVDSQALRLSSWGTGSSSKPYTTSLLPSPNTRRPEVPIPMLTASSRPSTAHEMRRVNVWLWQADPASAQPPPSLWLPETDDTSAVPPAQEALLQEEYSTFGGDIIAAGGGGAGRDHSSARGELGRRLIKRSVSSCSISSDGSVATIKSAILPPAGRLMPQPPAAEAGSTFRQRRQAWV</sequence>
<evidence type="ECO:0000313" key="2">
    <source>
        <dbReference type="EMBL" id="GLC53514.1"/>
    </source>
</evidence>
<accession>A0A9W6BJZ0</accession>
<reference evidence="2 3" key="1">
    <citation type="journal article" date="2023" name="Commun. Biol.">
        <title>Reorganization of the ancestral sex-determining regions during the evolution of trioecy in Pleodorina starrii.</title>
        <authorList>
            <person name="Takahashi K."/>
            <person name="Suzuki S."/>
            <person name="Kawai-Toyooka H."/>
            <person name="Yamamoto K."/>
            <person name="Hamaji T."/>
            <person name="Ootsuki R."/>
            <person name="Yamaguchi H."/>
            <person name="Kawachi M."/>
            <person name="Higashiyama T."/>
            <person name="Nozaki H."/>
        </authorList>
    </citation>
    <scope>NUCLEOTIDE SEQUENCE [LARGE SCALE GENOMIC DNA]</scope>
    <source>
        <strain evidence="2 3">NIES-4479</strain>
    </source>
</reference>
<feature type="region of interest" description="Disordered" evidence="1">
    <location>
        <begin position="125"/>
        <end position="269"/>
    </location>
</feature>
<evidence type="ECO:0000256" key="1">
    <source>
        <dbReference type="SAM" id="MobiDB-lite"/>
    </source>
</evidence>
<dbReference type="AlphaFoldDB" id="A0A9W6BJZ0"/>
<evidence type="ECO:0000313" key="3">
    <source>
        <dbReference type="Proteomes" id="UP001165080"/>
    </source>
</evidence>